<gene>
    <name evidence="11" type="ORF">BV898_15309</name>
</gene>
<dbReference type="OrthoDB" id="5850793at2759"/>
<dbReference type="GO" id="GO:0008270">
    <property type="term" value="F:zinc ion binding"/>
    <property type="evidence" value="ECO:0007669"/>
    <property type="project" value="UniProtKB-KW"/>
</dbReference>
<keyword evidence="7" id="KW-0675">Receptor</keyword>
<organism evidence="11 12">
    <name type="scientific">Hypsibius exemplaris</name>
    <name type="common">Freshwater tardigrade</name>
    <dbReference type="NCBI Taxonomy" id="2072580"/>
    <lineage>
        <taxon>Eukaryota</taxon>
        <taxon>Metazoa</taxon>
        <taxon>Ecdysozoa</taxon>
        <taxon>Tardigrada</taxon>
        <taxon>Eutardigrada</taxon>
        <taxon>Parachela</taxon>
        <taxon>Hypsibioidea</taxon>
        <taxon>Hypsibiidae</taxon>
        <taxon>Hypsibius</taxon>
    </lineage>
</organism>
<evidence type="ECO:0000313" key="12">
    <source>
        <dbReference type="Proteomes" id="UP000192578"/>
    </source>
</evidence>
<dbReference type="Proteomes" id="UP000192578">
    <property type="component" value="Unassembled WGS sequence"/>
</dbReference>
<sequence length="387" mass="42861">MLTDHQIQLEDPEILATNNNNLGTKASLDNEYSSFKMNQRCRVCGEKAAGFHFGAFTCEGCKSFFGRTCNNLSQMDSCKNGSKCVINRKTRTACKACRLRKCLRVGMSKGGSRYGRRSNWFKIHCLIENQKGGSTDDMPDEEDLLEENHSERTVSTPGSLKSYPTSSPHSNHNHNHHHIWNPSSASPSTSPSSFKDEKSDYSSSSPHANIPFINPFFPGNPFLGASGFHPMAPLFPQLATNNPDSKSDFQSNHQPDFLRWYLGCQPQLMAAAGQHQQNQFAVAAGPTDRKALQSAVSPTVSYRSLSPSPSLEDDQPLDLSVSAQKAVKGFAMDHRRSSVRMFQYGSQGVSPASPRPSDSEDDDEMEAQDVEEHFRRSGMILDLSSRK</sequence>
<evidence type="ECO:0000259" key="10">
    <source>
        <dbReference type="PROSITE" id="PS51030"/>
    </source>
</evidence>
<evidence type="ECO:0000256" key="9">
    <source>
        <dbReference type="SAM" id="MobiDB-lite"/>
    </source>
</evidence>
<dbReference type="GO" id="GO:0003700">
    <property type="term" value="F:DNA-binding transcription factor activity"/>
    <property type="evidence" value="ECO:0007669"/>
    <property type="project" value="InterPro"/>
</dbReference>
<evidence type="ECO:0000256" key="8">
    <source>
        <dbReference type="ARBA" id="ARBA00023242"/>
    </source>
</evidence>
<dbReference type="EMBL" id="MTYJ01000203">
    <property type="protein sequence ID" value="OWA50802.1"/>
    <property type="molecule type" value="Genomic_DNA"/>
</dbReference>
<dbReference type="SUPFAM" id="SSF57716">
    <property type="entry name" value="Glucocorticoid receptor-like (DNA-binding domain)"/>
    <property type="match status" value="1"/>
</dbReference>
<dbReference type="InterPro" id="IPR050200">
    <property type="entry name" value="Nuclear_hormone_rcpt_NR3"/>
</dbReference>
<dbReference type="PROSITE" id="PS51030">
    <property type="entry name" value="NUCLEAR_REC_DBD_2"/>
    <property type="match status" value="1"/>
</dbReference>
<dbReference type="AlphaFoldDB" id="A0A9X6NAQ6"/>
<dbReference type="InterPro" id="IPR001628">
    <property type="entry name" value="Znf_hrmn_rcpt"/>
</dbReference>
<dbReference type="PROSITE" id="PS00031">
    <property type="entry name" value="NUCLEAR_REC_DBD_1"/>
    <property type="match status" value="1"/>
</dbReference>
<evidence type="ECO:0000256" key="1">
    <source>
        <dbReference type="ARBA" id="ARBA00022723"/>
    </source>
</evidence>
<feature type="region of interest" description="Disordered" evidence="9">
    <location>
        <begin position="341"/>
        <end position="387"/>
    </location>
</feature>
<keyword evidence="2" id="KW-0863">Zinc-finger</keyword>
<name>A0A9X6NAQ6_HYPEX</name>
<feature type="compositionally biased region" description="Low complexity" evidence="9">
    <location>
        <begin position="180"/>
        <end position="193"/>
    </location>
</feature>
<evidence type="ECO:0000256" key="4">
    <source>
        <dbReference type="ARBA" id="ARBA00023015"/>
    </source>
</evidence>
<dbReference type="Pfam" id="PF00105">
    <property type="entry name" value="zf-C4"/>
    <property type="match status" value="1"/>
</dbReference>
<keyword evidence="1" id="KW-0479">Metal-binding</keyword>
<proteinExistence type="predicted"/>
<dbReference type="Gene3D" id="3.30.50.10">
    <property type="entry name" value="Erythroid Transcription Factor GATA-1, subunit A"/>
    <property type="match status" value="1"/>
</dbReference>
<protein>
    <submittedName>
        <fullName evidence="11">Knirps-related protein</fullName>
    </submittedName>
</protein>
<keyword evidence="8" id="KW-0539">Nucleus</keyword>
<evidence type="ECO:0000313" key="11">
    <source>
        <dbReference type="EMBL" id="OWA50802.1"/>
    </source>
</evidence>
<feature type="compositionally biased region" description="Acidic residues" evidence="9">
    <location>
        <begin position="359"/>
        <end position="369"/>
    </location>
</feature>
<dbReference type="InterPro" id="IPR013088">
    <property type="entry name" value="Znf_NHR/GATA"/>
</dbReference>
<keyword evidence="5" id="KW-0238">DNA-binding</keyword>
<accession>A0A9X6NAQ6</accession>
<dbReference type="GO" id="GO:0043565">
    <property type="term" value="F:sequence-specific DNA binding"/>
    <property type="evidence" value="ECO:0007669"/>
    <property type="project" value="InterPro"/>
</dbReference>
<dbReference type="PRINTS" id="PR00047">
    <property type="entry name" value="STROIDFINGER"/>
</dbReference>
<evidence type="ECO:0000256" key="6">
    <source>
        <dbReference type="ARBA" id="ARBA00023163"/>
    </source>
</evidence>
<keyword evidence="4" id="KW-0805">Transcription regulation</keyword>
<evidence type="ECO:0000256" key="7">
    <source>
        <dbReference type="ARBA" id="ARBA00023170"/>
    </source>
</evidence>
<evidence type="ECO:0000256" key="2">
    <source>
        <dbReference type="ARBA" id="ARBA00022771"/>
    </source>
</evidence>
<reference evidence="12" key="1">
    <citation type="submission" date="2017-01" db="EMBL/GenBank/DDBJ databases">
        <title>Comparative genomics of anhydrobiosis in the tardigrade Hypsibius dujardini.</title>
        <authorList>
            <person name="Yoshida Y."/>
            <person name="Koutsovoulos G."/>
            <person name="Laetsch D."/>
            <person name="Stevens L."/>
            <person name="Kumar S."/>
            <person name="Horikawa D."/>
            <person name="Ishino K."/>
            <person name="Komine S."/>
            <person name="Tomita M."/>
            <person name="Blaxter M."/>
            <person name="Arakawa K."/>
        </authorList>
    </citation>
    <scope>NUCLEOTIDE SEQUENCE [LARGE SCALE GENOMIC DNA]</scope>
    <source>
        <strain evidence="12">Z151</strain>
    </source>
</reference>
<keyword evidence="3" id="KW-0862">Zinc</keyword>
<feature type="domain" description="Nuclear receptor" evidence="10">
    <location>
        <begin position="38"/>
        <end position="114"/>
    </location>
</feature>
<comment type="caution">
    <text evidence="11">The sequence shown here is derived from an EMBL/GenBank/DDBJ whole genome shotgun (WGS) entry which is preliminary data.</text>
</comment>
<feature type="region of interest" description="Disordered" evidence="9">
    <location>
        <begin position="132"/>
        <end position="205"/>
    </location>
</feature>
<dbReference type="PANTHER" id="PTHR48092">
    <property type="entry name" value="KNIRPS-RELATED PROTEIN-RELATED"/>
    <property type="match status" value="1"/>
</dbReference>
<keyword evidence="6" id="KW-0804">Transcription</keyword>
<dbReference type="SMART" id="SM00399">
    <property type="entry name" value="ZnF_C4"/>
    <property type="match status" value="1"/>
</dbReference>
<keyword evidence="12" id="KW-1185">Reference proteome</keyword>
<evidence type="ECO:0000256" key="3">
    <source>
        <dbReference type="ARBA" id="ARBA00022833"/>
    </source>
</evidence>
<evidence type="ECO:0000256" key="5">
    <source>
        <dbReference type="ARBA" id="ARBA00023125"/>
    </source>
</evidence>